<evidence type="ECO:0000313" key="2">
    <source>
        <dbReference type="WBParaSite" id="PgB15_g005_t01"/>
    </source>
</evidence>
<accession>A0A914ZRE7</accession>
<dbReference type="WBParaSite" id="PgB15_g005_t01">
    <property type="protein sequence ID" value="PgB15_g005_t01"/>
    <property type="gene ID" value="PgB15_g005"/>
</dbReference>
<name>A0A914ZRE7_PARUN</name>
<protein>
    <submittedName>
        <fullName evidence="2">Uncharacterized protein</fullName>
    </submittedName>
</protein>
<dbReference type="Proteomes" id="UP000887569">
    <property type="component" value="Unplaced"/>
</dbReference>
<organism evidence="1 2">
    <name type="scientific">Parascaris univalens</name>
    <name type="common">Nematode worm</name>
    <dbReference type="NCBI Taxonomy" id="6257"/>
    <lineage>
        <taxon>Eukaryota</taxon>
        <taxon>Metazoa</taxon>
        <taxon>Ecdysozoa</taxon>
        <taxon>Nematoda</taxon>
        <taxon>Chromadorea</taxon>
        <taxon>Rhabditida</taxon>
        <taxon>Spirurina</taxon>
        <taxon>Ascaridomorpha</taxon>
        <taxon>Ascaridoidea</taxon>
        <taxon>Ascarididae</taxon>
        <taxon>Parascaris</taxon>
    </lineage>
</organism>
<proteinExistence type="predicted"/>
<reference evidence="2" key="1">
    <citation type="submission" date="2022-11" db="UniProtKB">
        <authorList>
            <consortium name="WormBaseParasite"/>
        </authorList>
    </citation>
    <scope>IDENTIFICATION</scope>
</reference>
<sequence>MHITHLKHIIDLTHIVDRIYLQNDGISGIEIGVVSLANPVPPSSETLTDGCCVMDWFWPGESRGKGRLSLVLA</sequence>
<keyword evidence="1" id="KW-1185">Reference proteome</keyword>
<dbReference type="AlphaFoldDB" id="A0A914ZRE7"/>
<evidence type="ECO:0000313" key="1">
    <source>
        <dbReference type="Proteomes" id="UP000887569"/>
    </source>
</evidence>